<organism evidence="2">
    <name type="scientific">Hexamita inflata</name>
    <dbReference type="NCBI Taxonomy" id="28002"/>
    <lineage>
        <taxon>Eukaryota</taxon>
        <taxon>Metamonada</taxon>
        <taxon>Diplomonadida</taxon>
        <taxon>Hexamitidae</taxon>
        <taxon>Hexamitinae</taxon>
        <taxon>Hexamita</taxon>
    </lineage>
</organism>
<dbReference type="EMBL" id="CAXDID020000428">
    <property type="protein sequence ID" value="CAL6090476.1"/>
    <property type="molecule type" value="Genomic_DNA"/>
</dbReference>
<evidence type="ECO:0000313" key="3">
    <source>
        <dbReference type="EMBL" id="CAL6090476.1"/>
    </source>
</evidence>
<dbReference type="Pfam" id="PF00249">
    <property type="entry name" value="Myb_DNA-binding"/>
    <property type="match status" value="1"/>
</dbReference>
<evidence type="ECO:0000259" key="1">
    <source>
        <dbReference type="PROSITE" id="PS51294"/>
    </source>
</evidence>
<dbReference type="AlphaFoldDB" id="A0AA86NLG3"/>
<feature type="domain" description="HTH myb-type" evidence="1">
    <location>
        <begin position="1"/>
        <end position="55"/>
    </location>
</feature>
<evidence type="ECO:0000313" key="4">
    <source>
        <dbReference type="Proteomes" id="UP001642409"/>
    </source>
</evidence>
<dbReference type="InterPro" id="IPR009057">
    <property type="entry name" value="Homeodomain-like_sf"/>
</dbReference>
<dbReference type="EMBL" id="CATOUU010000245">
    <property type="protein sequence ID" value="CAI9922085.1"/>
    <property type="molecule type" value="Genomic_DNA"/>
</dbReference>
<protein>
    <submittedName>
        <fullName evidence="2">SANT/Myb domain</fullName>
    </submittedName>
    <submittedName>
        <fullName evidence="3">SANT/Myb_domain</fullName>
    </submittedName>
</protein>
<evidence type="ECO:0000313" key="2">
    <source>
        <dbReference type="EMBL" id="CAI9922085.1"/>
    </source>
</evidence>
<reference evidence="3 4" key="2">
    <citation type="submission" date="2024-07" db="EMBL/GenBank/DDBJ databases">
        <authorList>
            <person name="Akdeniz Z."/>
        </authorList>
    </citation>
    <scope>NUCLEOTIDE SEQUENCE [LARGE SCALE GENOMIC DNA]</scope>
</reference>
<dbReference type="SUPFAM" id="SSF46689">
    <property type="entry name" value="Homeodomain-like"/>
    <property type="match status" value="1"/>
</dbReference>
<keyword evidence="4" id="KW-1185">Reference proteome</keyword>
<dbReference type="InterPro" id="IPR001005">
    <property type="entry name" value="SANT/Myb"/>
</dbReference>
<dbReference type="CDD" id="cd00167">
    <property type="entry name" value="SANT"/>
    <property type="match status" value="1"/>
</dbReference>
<gene>
    <name evidence="3" type="ORF">HINF_LOCUS65327</name>
    <name evidence="2" type="ORF">HINF_LOCUS9730</name>
</gene>
<sequence length="120" mass="14012">MPAGNKQRWSQEDEQHYATLLIQCERDFKLMAEHFPSRSYNQIRSHYYNMAKKSEEMDRSFEENKGFVPIQSGSFEEKPVTCVTQNVSPLNQPERRVDSEDCSEANIPESVSYFYSVFGV</sequence>
<dbReference type="Gene3D" id="1.10.10.60">
    <property type="entry name" value="Homeodomain-like"/>
    <property type="match status" value="1"/>
</dbReference>
<name>A0AA86NLG3_9EUKA</name>
<dbReference type="SMART" id="SM00717">
    <property type="entry name" value="SANT"/>
    <property type="match status" value="1"/>
</dbReference>
<dbReference type="InterPro" id="IPR017930">
    <property type="entry name" value="Myb_dom"/>
</dbReference>
<proteinExistence type="predicted"/>
<comment type="caution">
    <text evidence="2">The sequence shown here is derived from an EMBL/GenBank/DDBJ whole genome shotgun (WGS) entry which is preliminary data.</text>
</comment>
<dbReference type="Proteomes" id="UP001642409">
    <property type="component" value="Unassembled WGS sequence"/>
</dbReference>
<dbReference type="PROSITE" id="PS51294">
    <property type="entry name" value="HTH_MYB"/>
    <property type="match status" value="1"/>
</dbReference>
<accession>A0AA86NLG3</accession>
<reference evidence="2" key="1">
    <citation type="submission" date="2023-06" db="EMBL/GenBank/DDBJ databases">
        <authorList>
            <person name="Kurt Z."/>
        </authorList>
    </citation>
    <scope>NUCLEOTIDE SEQUENCE</scope>
</reference>